<evidence type="ECO:0000256" key="5">
    <source>
        <dbReference type="HAMAP-Rule" id="MF_00167"/>
    </source>
</evidence>
<keyword evidence="1 5" id="KW-0963">Cytoplasm</keyword>
<organism evidence="6">
    <name type="scientific">Pseudomonas urmiensis</name>
    <dbReference type="NCBI Taxonomy" id="2745493"/>
    <lineage>
        <taxon>Bacteria</taxon>
        <taxon>Pseudomonadati</taxon>
        <taxon>Pseudomonadota</taxon>
        <taxon>Gammaproteobacteria</taxon>
        <taxon>Pseudomonadales</taxon>
        <taxon>Pseudomonadaceae</taxon>
        <taxon>Pseudomonas</taxon>
    </lineage>
</organism>
<evidence type="ECO:0000256" key="2">
    <source>
        <dbReference type="ARBA" id="ARBA00022845"/>
    </source>
</evidence>
<dbReference type="GO" id="GO:0048027">
    <property type="term" value="F:mRNA 5'-UTR binding"/>
    <property type="evidence" value="ECO:0007669"/>
    <property type="project" value="UniProtKB-UniRule"/>
</dbReference>
<dbReference type="Gene3D" id="2.60.40.4380">
    <property type="entry name" value="Translational regulator CsrA"/>
    <property type="match status" value="1"/>
</dbReference>
<reference evidence="7" key="4">
    <citation type="submission" date="2021-06" db="EMBL/GenBank/DDBJ databases">
        <title>Updating the genus Pseudomonas: Description of 43 new species and partition of the Pseudomonas putida group.</title>
        <authorList>
            <person name="Girard L."/>
            <person name="Lood C."/>
            <person name="Vandamme P."/>
            <person name="Rokni-Zadeh H."/>
            <person name="Van Noort V."/>
            <person name="Hofte M."/>
            <person name="Lavigne R."/>
            <person name="De Mot R."/>
        </authorList>
    </citation>
    <scope>NUCLEOTIDE SEQUENCE</scope>
    <source>
        <strain evidence="7">SWRI10</strain>
    </source>
</reference>
<dbReference type="RefSeq" id="WP_186554734.1">
    <property type="nucleotide sequence ID" value="NZ_JABWRE020000001.1"/>
</dbReference>
<dbReference type="EMBL" id="JABWRE010000006">
    <property type="protein sequence ID" value="MBC3441186.1"/>
    <property type="molecule type" value="Genomic_DNA"/>
</dbReference>
<dbReference type="Proteomes" id="UP001621534">
    <property type="component" value="Unassembled WGS sequence"/>
</dbReference>
<dbReference type="NCBIfam" id="TIGR00202">
    <property type="entry name" value="csrA"/>
    <property type="match status" value="1"/>
</dbReference>
<name>A0A923JVJ1_9PSED</name>
<dbReference type="GO" id="GO:0006402">
    <property type="term" value="P:mRNA catabolic process"/>
    <property type="evidence" value="ECO:0007669"/>
    <property type="project" value="InterPro"/>
</dbReference>
<evidence type="ECO:0000313" key="6">
    <source>
        <dbReference type="EMBL" id="MBC3441186.1"/>
    </source>
</evidence>
<evidence type="ECO:0000256" key="4">
    <source>
        <dbReference type="ARBA" id="ARBA00023159"/>
    </source>
</evidence>
<keyword evidence="2 5" id="KW-0810">Translation regulation</keyword>
<protein>
    <recommendedName>
        <fullName evidence="5">Translational regulator CsrA</fullName>
    </recommendedName>
    <alternativeName>
        <fullName evidence="5">Carbon storage regulator</fullName>
    </alternativeName>
</protein>
<dbReference type="InterPro" id="IPR003751">
    <property type="entry name" value="CsrA"/>
</dbReference>
<comment type="caution">
    <text evidence="6">The sequence shown here is derived from an EMBL/GenBank/DDBJ whole genome shotgun (WGS) entry which is preliminary data.</text>
</comment>
<dbReference type="Proteomes" id="UP000599879">
    <property type="component" value="Unassembled WGS sequence"/>
</dbReference>
<dbReference type="SUPFAM" id="SSF117130">
    <property type="entry name" value="CsrA-like"/>
    <property type="match status" value="1"/>
</dbReference>
<dbReference type="Pfam" id="PF02599">
    <property type="entry name" value="CsrA"/>
    <property type="match status" value="1"/>
</dbReference>
<comment type="subunit">
    <text evidence="5">Homodimer; the beta-strands of each monomer intercalate to form a hydrophobic core, while the alpha-helices form wings that extend away from the core.</text>
</comment>
<sequence length="61" mass="6835">MLVIGRDVGEVITVGDDIEIKVMAVGNGLVRFGISAPREVPVHRSEVYKRIKAQEKQQRDM</sequence>
<dbReference type="InterPro" id="IPR036107">
    <property type="entry name" value="CsrA_sf"/>
</dbReference>
<dbReference type="NCBIfam" id="NF002469">
    <property type="entry name" value="PRK01712.1"/>
    <property type="match status" value="1"/>
</dbReference>
<dbReference type="HAMAP" id="MF_00167">
    <property type="entry name" value="CsrA"/>
    <property type="match status" value="1"/>
</dbReference>
<comment type="function">
    <text evidence="5">A key translational regulator that binds mRNA to regulate translation initiation and/or mRNA stability. Mediates global changes in gene expression, shifting from rapid growth to stress survival by linking envelope stress, the stringent response and the catabolite repression systems. Usually binds in the 5'-UTR; binding at or near the Shine-Dalgarno sequence prevents ribosome-binding, repressing translation, binding elsewhere in the 5'-UTR can activate translation and/or stabilize the mRNA. Its function is antagonized by small RNA(s).</text>
</comment>
<dbReference type="AlphaFoldDB" id="A0A923JVJ1"/>
<dbReference type="GO" id="GO:0006109">
    <property type="term" value="P:regulation of carbohydrate metabolic process"/>
    <property type="evidence" value="ECO:0007669"/>
    <property type="project" value="UniProtKB-UniRule"/>
</dbReference>
<dbReference type="EMBL" id="JAHWXS010000013">
    <property type="protein sequence ID" value="MFK5734527.1"/>
    <property type="molecule type" value="Genomic_DNA"/>
</dbReference>
<dbReference type="GO" id="GO:0045947">
    <property type="term" value="P:negative regulation of translational initiation"/>
    <property type="evidence" value="ECO:0007669"/>
    <property type="project" value="UniProtKB-UniRule"/>
</dbReference>
<reference evidence="6" key="3">
    <citation type="submission" date="2020-07" db="EMBL/GenBank/DDBJ databases">
        <authorList>
            <person name="Lood C."/>
            <person name="Girard L."/>
        </authorList>
    </citation>
    <scope>NUCLEOTIDE SEQUENCE</scope>
    <source>
        <strain evidence="6">SWRI10</strain>
    </source>
</reference>
<dbReference type="GO" id="GO:0045948">
    <property type="term" value="P:positive regulation of translational initiation"/>
    <property type="evidence" value="ECO:0007669"/>
    <property type="project" value="UniProtKB-UniRule"/>
</dbReference>
<dbReference type="PANTHER" id="PTHR34984:SF1">
    <property type="entry name" value="CARBON STORAGE REGULATOR"/>
    <property type="match status" value="1"/>
</dbReference>
<keyword evidence="3 5" id="KW-0694">RNA-binding</keyword>
<dbReference type="EMBL" id="JABWRE020000001">
    <property type="protein sequence ID" value="MBV4537398.1"/>
    <property type="molecule type" value="Genomic_DNA"/>
</dbReference>
<reference evidence="6" key="2">
    <citation type="journal article" date="2020" name="Microorganisms">
        <title>Reliable Identification of Environmental Pseudomonas Isolates Using the rpoD Gene.</title>
        <authorList>
            <consortium name="The Broad Institute Genome Sequencing Platform"/>
            <person name="Girard L."/>
            <person name="Lood C."/>
            <person name="Rokni-Zadeh H."/>
            <person name="van Noort V."/>
            <person name="Lavigne R."/>
            <person name="De Mot R."/>
        </authorList>
    </citation>
    <scope>NUCLEOTIDE SEQUENCE</scope>
    <source>
        <strain evidence="6">SWRI10</strain>
    </source>
</reference>
<dbReference type="PANTHER" id="PTHR34984">
    <property type="entry name" value="CARBON STORAGE REGULATOR"/>
    <property type="match status" value="1"/>
</dbReference>
<evidence type="ECO:0000313" key="8">
    <source>
        <dbReference type="EMBL" id="MFK5734527.1"/>
    </source>
</evidence>
<comment type="subcellular location">
    <subcellularLocation>
        <location evidence="5">Cytoplasm</location>
    </subcellularLocation>
</comment>
<proteinExistence type="inferred from homology"/>
<accession>A0A923JVJ1</accession>
<keyword evidence="5" id="KW-0678">Repressor</keyword>
<keyword evidence="9" id="KW-1185">Reference proteome</keyword>
<keyword evidence="4 5" id="KW-0010">Activator</keyword>
<evidence type="ECO:0000256" key="3">
    <source>
        <dbReference type="ARBA" id="ARBA00022884"/>
    </source>
</evidence>
<reference evidence="8 9" key="1">
    <citation type="journal article" date="2012" name="Plant Soil">
        <title>Screening of plant growth-promoting traits in arsenic-resistant bacteria isolated from the rhizosphere of soybean plants from Argentinean agricultural soil.</title>
        <authorList>
            <person name="Wevar Oller A.L."/>
            <person name="Talano M.A."/>
            <person name="Agostini E."/>
        </authorList>
    </citation>
    <scope>NUCLEOTIDE SEQUENCE [LARGE SCALE GENOMIC DNA]</scope>
    <source>
        <strain evidence="8 9">AW4</strain>
    </source>
</reference>
<evidence type="ECO:0000256" key="1">
    <source>
        <dbReference type="ARBA" id="ARBA00022490"/>
    </source>
</evidence>
<evidence type="ECO:0000313" key="9">
    <source>
        <dbReference type="Proteomes" id="UP001621534"/>
    </source>
</evidence>
<gene>
    <name evidence="5 6" type="primary">csrA</name>
    <name evidence="7" type="ORF">HU737_015610</name>
    <name evidence="6" type="ORF">HU737_10870</name>
    <name evidence="8" type="ORF">KW869_13370</name>
</gene>
<dbReference type="GO" id="GO:0005829">
    <property type="term" value="C:cytosol"/>
    <property type="evidence" value="ECO:0007669"/>
    <property type="project" value="TreeGrafter"/>
</dbReference>
<reference evidence="8" key="5">
    <citation type="submission" date="2021-07" db="EMBL/GenBank/DDBJ databases">
        <authorList>
            <person name="Wevar Oller A.L."/>
            <person name="Talano M.A."/>
            <person name="Torres Tejerizo G.A."/>
            <person name="Agostini E."/>
        </authorList>
    </citation>
    <scope>NUCLEOTIDE SEQUENCE</scope>
    <source>
        <strain evidence="8">AW4</strain>
    </source>
</reference>
<evidence type="ECO:0000313" key="7">
    <source>
        <dbReference type="EMBL" id="MBV4537398.1"/>
    </source>
</evidence>
<comment type="similarity">
    <text evidence="5">Belongs to the CsrA/RsmA family.</text>
</comment>